<dbReference type="SUPFAM" id="SSF48452">
    <property type="entry name" value="TPR-like"/>
    <property type="match status" value="1"/>
</dbReference>
<dbReference type="PANTHER" id="PTHR44858">
    <property type="entry name" value="TETRATRICOPEPTIDE REPEAT PROTEIN 6"/>
    <property type="match status" value="1"/>
</dbReference>
<feature type="repeat" description="TPR" evidence="3">
    <location>
        <begin position="176"/>
        <end position="209"/>
    </location>
</feature>
<dbReference type="InterPro" id="IPR050498">
    <property type="entry name" value="Ycf3"/>
</dbReference>
<proteinExistence type="evidence at transcript level"/>
<evidence type="ECO:0000256" key="5">
    <source>
        <dbReference type="SAM" id="Phobius"/>
    </source>
</evidence>
<keyword evidence="1" id="KW-0677">Repeat</keyword>
<dbReference type="PANTHER" id="PTHR44858:SF1">
    <property type="entry name" value="UDP-N-ACETYLGLUCOSAMINE--PEPTIDE N-ACETYLGLUCOSAMINYLTRANSFERASE SPINDLY-RELATED"/>
    <property type="match status" value="1"/>
</dbReference>
<dbReference type="EMBL" id="EF087175">
    <property type="protein sequence ID" value="ABK26430.1"/>
    <property type="molecule type" value="mRNA"/>
</dbReference>
<keyword evidence="4" id="KW-0175">Coiled coil</keyword>
<evidence type="ECO:0000256" key="2">
    <source>
        <dbReference type="ARBA" id="ARBA00022803"/>
    </source>
</evidence>
<evidence type="ECO:0000256" key="1">
    <source>
        <dbReference type="ARBA" id="ARBA00022737"/>
    </source>
</evidence>
<keyword evidence="2 3" id="KW-0802">TPR repeat</keyword>
<protein>
    <submittedName>
        <fullName evidence="6">Uncharacterized protein</fullName>
    </submittedName>
</protein>
<sequence>MEMEAQALQVHTMSFQVILALVALGLMWALQGLPRSLISKLRRRSRSREQSRRHFVRGAQLLGRSRAATAQNSGRSLAREAAAEADKAIALDPMDAASHILKALALERQGHATAAIGCLDAALAPPVSKSLSAPEKSDGLLKRAELELETSNSKRRGLEAAVDDLKASVGFNARNFKALCLLGTCYEKKGMLVEARKVFQDALEANPSSQEAKAGLDRLS</sequence>
<reference evidence="6" key="1">
    <citation type="journal article" date="2008" name="BMC Genomics">
        <title>A conifer genomics resource of 200,000 spruce (Picea spp.) ESTs and 6,464 high-quality, sequence-finished full-length cDNAs for Sitka spruce (Picea sitchensis).</title>
        <authorList>
            <person name="Ralph S.G."/>
            <person name="Chun H.J."/>
            <person name="Kolosova N."/>
            <person name="Cooper D."/>
            <person name="Oddy C."/>
            <person name="Ritland C.E."/>
            <person name="Kirkpatrick R."/>
            <person name="Moore R."/>
            <person name="Barber S."/>
            <person name="Holt R.A."/>
            <person name="Jones S.J."/>
            <person name="Marra M.A."/>
            <person name="Douglas C.J."/>
            <person name="Ritland K."/>
            <person name="Bohlmann J."/>
        </authorList>
    </citation>
    <scope>NUCLEOTIDE SEQUENCE</scope>
    <source>
        <tissue evidence="6">Green portion of the leader tissue</tissue>
    </source>
</reference>
<dbReference type="InterPro" id="IPR011990">
    <property type="entry name" value="TPR-like_helical_dom_sf"/>
</dbReference>
<evidence type="ECO:0000256" key="3">
    <source>
        <dbReference type="PROSITE-ProRule" id="PRU00339"/>
    </source>
</evidence>
<evidence type="ECO:0000256" key="4">
    <source>
        <dbReference type="SAM" id="Coils"/>
    </source>
</evidence>
<dbReference type="SMART" id="SM00028">
    <property type="entry name" value="TPR"/>
    <property type="match status" value="1"/>
</dbReference>
<name>A9P0L9_PICSI</name>
<dbReference type="PROSITE" id="PS50005">
    <property type="entry name" value="TPR"/>
    <property type="match status" value="1"/>
</dbReference>
<feature type="coiled-coil region" evidence="4">
    <location>
        <begin position="141"/>
        <end position="168"/>
    </location>
</feature>
<dbReference type="Gene3D" id="1.25.40.10">
    <property type="entry name" value="Tetratricopeptide repeat domain"/>
    <property type="match status" value="2"/>
</dbReference>
<dbReference type="InterPro" id="IPR013105">
    <property type="entry name" value="TPR_2"/>
</dbReference>
<dbReference type="AlphaFoldDB" id="A9P0L9"/>
<accession>A9P0L9</accession>
<keyword evidence="5" id="KW-0472">Membrane</keyword>
<organism evidence="6">
    <name type="scientific">Picea sitchensis</name>
    <name type="common">Sitka spruce</name>
    <name type="synonym">Pinus sitchensis</name>
    <dbReference type="NCBI Taxonomy" id="3332"/>
    <lineage>
        <taxon>Eukaryota</taxon>
        <taxon>Viridiplantae</taxon>
        <taxon>Streptophyta</taxon>
        <taxon>Embryophyta</taxon>
        <taxon>Tracheophyta</taxon>
        <taxon>Spermatophyta</taxon>
        <taxon>Pinopsida</taxon>
        <taxon>Pinidae</taxon>
        <taxon>Conifers I</taxon>
        <taxon>Pinales</taxon>
        <taxon>Pinaceae</taxon>
        <taxon>Picea</taxon>
    </lineage>
</organism>
<dbReference type="InterPro" id="IPR019734">
    <property type="entry name" value="TPR_rpt"/>
</dbReference>
<dbReference type="Pfam" id="PF07719">
    <property type="entry name" value="TPR_2"/>
    <property type="match status" value="1"/>
</dbReference>
<feature type="transmembrane region" description="Helical" evidence="5">
    <location>
        <begin position="15"/>
        <end position="38"/>
    </location>
</feature>
<keyword evidence="5" id="KW-0812">Transmembrane</keyword>
<evidence type="ECO:0000313" key="6">
    <source>
        <dbReference type="EMBL" id="ABK26430.1"/>
    </source>
</evidence>
<keyword evidence="5" id="KW-1133">Transmembrane helix</keyword>